<evidence type="ECO:0000313" key="2">
    <source>
        <dbReference type="EMBL" id="OGI82281.1"/>
    </source>
</evidence>
<keyword evidence="1" id="KW-1133">Transmembrane helix</keyword>
<protein>
    <submittedName>
        <fullName evidence="2">Uncharacterized protein</fullName>
    </submittedName>
</protein>
<organism evidence="2 3">
    <name type="scientific">Candidatus Nomurabacteria bacterium RIFCSPHIGHO2_02_FULL_42_24</name>
    <dbReference type="NCBI Taxonomy" id="1801757"/>
    <lineage>
        <taxon>Bacteria</taxon>
        <taxon>Candidatus Nomuraibacteriota</taxon>
    </lineage>
</organism>
<dbReference type="AlphaFoldDB" id="A0A1F6WK48"/>
<dbReference type="EMBL" id="MFUH01000006">
    <property type="protein sequence ID" value="OGI82281.1"/>
    <property type="molecule type" value="Genomic_DNA"/>
</dbReference>
<evidence type="ECO:0000256" key="1">
    <source>
        <dbReference type="SAM" id="Phobius"/>
    </source>
</evidence>
<gene>
    <name evidence="2" type="ORF">A3B93_00075</name>
</gene>
<name>A0A1F6WK48_9BACT</name>
<accession>A0A1F6WK48</accession>
<proteinExistence type="predicted"/>
<keyword evidence="1" id="KW-0472">Membrane</keyword>
<dbReference type="Proteomes" id="UP000179880">
    <property type="component" value="Unassembled WGS sequence"/>
</dbReference>
<comment type="caution">
    <text evidence="2">The sequence shown here is derived from an EMBL/GenBank/DDBJ whole genome shotgun (WGS) entry which is preliminary data.</text>
</comment>
<evidence type="ECO:0000313" key="3">
    <source>
        <dbReference type="Proteomes" id="UP000179880"/>
    </source>
</evidence>
<feature type="transmembrane region" description="Helical" evidence="1">
    <location>
        <begin position="13"/>
        <end position="31"/>
    </location>
</feature>
<sequence length="168" mass="19414">MFDILQQTIEWKLWGWNLVTLTFLFTVLFTLDDSPEDELDFSGNTAVEHPVFVKFYRILNAILKKEYGIERGVPKRSDLFQRSGLAVLFGQCGLMLKRFHHKENVISANPLDANLTAFPMLMGGVNLPFETKIKLGRRVHKELSSAVTEKDLMTPMRSQQFFQVFEKI</sequence>
<reference evidence="2 3" key="1">
    <citation type="journal article" date="2016" name="Nat. Commun.">
        <title>Thousands of microbial genomes shed light on interconnected biogeochemical processes in an aquifer system.</title>
        <authorList>
            <person name="Anantharaman K."/>
            <person name="Brown C.T."/>
            <person name="Hug L.A."/>
            <person name="Sharon I."/>
            <person name="Castelle C.J."/>
            <person name="Probst A.J."/>
            <person name="Thomas B.C."/>
            <person name="Singh A."/>
            <person name="Wilkins M.J."/>
            <person name="Karaoz U."/>
            <person name="Brodie E.L."/>
            <person name="Williams K.H."/>
            <person name="Hubbard S.S."/>
            <person name="Banfield J.F."/>
        </authorList>
    </citation>
    <scope>NUCLEOTIDE SEQUENCE [LARGE SCALE GENOMIC DNA]</scope>
</reference>
<keyword evidence="1" id="KW-0812">Transmembrane</keyword>